<protein>
    <submittedName>
        <fullName evidence="2">Uncharacterized protein</fullName>
    </submittedName>
</protein>
<feature type="compositionally biased region" description="Pro residues" evidence="1">
    <location>
        <begin position="1"/>
        <end position="10"/>
    </location>
</feature>
<accession>A0A2A6CH86</accession>
<accession>A0A8R1YAT1</accession>
<dbReference type="AlphaFoldDB" id="A0A2A6CH86"/>
<proteinExistence type="predicted"/>
<dbReference type="EnsemblMetazoa" id="PPA12839.1">
    <property type="protein sequence ID" value="PPA12839.1"/>
    <property type="gene ID" value="WBGene00102393"/>
</dbReference>
<name>A0A2A6CH86_PRIPA</name>
<evidence type="ECO:0000256" key="1">
    <source>
        <dbReference type="SAM" id="MobiDB-lite"/>
    </source>
</evidence>
<evidence type="ECO:0000313" key="2">
    <source>
        <dbReference type="EnsemblMetazoa" id="PPA12839.1"/>
    </source>
</evidence>
<evidence type="ECO:0000313" key="3">
    <source>
        <dbReference type="Proteomes" id="UP000005239"/>
    </source>
</evidence>
<sequence>MPRDWSPPSPDLTLPRHAYRKTPTTNAPIETTTVNEKAASKYWSTVTPPTTKKWTKFRPSLPVSLVAKWLAMDEDEFVE</sequence>
<dbReference type="Proteomes" id="UP000005239">
    <property type="component" value="Unassembled WGS sequence"/>
</dbReference>
<reference evidence="3" key="1">
    <citation type="journal article" date="2008" name="Nat. Genet.">
        <title>The Pristionchus pacificus genome provides a unique perspective on nematode lifestyle and parasitism.</title>
        <authorList>
            <person name="Dieterich C."/>
            <person name="Clifton S.W."/>
            <person name="Schuster L.N."/>
            <person name="Chinwalla A."/>
            <person name="Delehaunty K."/>
            <person name="Dinkelacker I."/>
            <person name="Fulton L."/>
            <person name="Fulton R."/>
            <person name="Godfrey J."/>
            <person name="Minx P."/>
            <person name="Mitreva M."/>
            <person name="Roeseler W."/>
            <person name="Tian H."/>
            <person name="Witte H."/>
            <person name="Yang S.P."/>
            <person name="Wilson R.K."/>
            <person name="Sommer R.J."/>
        </authorList>
    </citation>
    <scope>NUCLEOTIDE SEQUENCE [LARGE SCALE GENOMIC DNA]</scope>
    <source>
        <strain evidence="3">PS312</strain>
    </source>
</reference>
<keyword evidence="3" id="KW-1185">Reference proteome</keyword>
<reference evidence="2" key="2">
    <citation type="submission" date="2022-06" db="UniProtKB">
        <authorList>
            <consortium name="EnsemblMetazoa"/>
        </authorList>
    </citation>
    <scope>IDENTIFICATION</scope>
    <source>
        <strain evidence="2">PS312</strain>
    </source>
</reference>
<feature type="region of interest" description="Disordered" evidence="1">
    <location>
        <begin position="1"/>
        <end position="27"/>
    </location>
</feature>
<organism evidence="2 3">
    <name type="scientific">Pristionchus pacificus</name>
    <name type="common">Parasitic nematode worm</name>
    <dbReference type="NCBI Taxonomy" id="54126"/>
    <lineage>
        <taxon>Eukaryota</taxon>
        <taxon>Metazoa</taxon>
        <taxon>Ecdysozoa</taxon>
        <taxon>Nematoda</taxon>
        <taxon>Chromadorea</taxon>
        <taxon>Rhabditida</taxon>
        <taxon>Rhabditina</taxon>
        <taxon>Diplogasteromorpha</taxon>
        <taxon>Diplogasteroidea</taxon>
        <taxon>Neodiplogasteridae</taxon>
        <taxon>Pristionchus</taxon>
    </lineage>
</organism>
<gene>
    <name evidence="2" type="primary">WBGene00102393</name>
</gene>